<feature type="region of interest" description="Disordered" evidence="2">
    <location>
        <begin position="307"/>
        <end position="334"/>
    </location>
</feature>
<feature type="region of interest" description="Disordered" evidence="2">
    <location>
        <begin position="868"/>
        <end position="888"/>
    </location>
</feature>
<feature type="region of interest" description="Disordered" evidence="2">
    <location>
        <begin position="2526"/>
        <end position="2545"/>
    </location>
</feature>
<organism evidence="4 5">
    <name type="scientific">Calicophoron daubneyi</name>
    <name type="common">Rumen fluke</name>
    <name type="synonym">Paramphistomum daubneyi</name>
    <dbReference type="NCBI Taxonomy" id="300641"/>
    <lineage>
        <taxon>Eukaryota</taxon>
        <taxon>Metazoa</taxon>
        <taxon>Spiralia</taxon>
        <taxon>Lophotrochozoa</taxon>
        <taxon>Platyhelminthes</taxon>
        <taxon>Trematoda</taxon>
        <taxon>Digenea</taxon>
        <taxon>Plagiorchiida</taxon>
        <taxon>Pronocephalata</taxon>
        <taxon>Paramphistomoidea</taxon>
        <taxon>Paramphistomidae</taxon>
        <taxon>Calicophoron</taxon>
    </lineage>
</organism>
<evidence type="ECO:0000313" key="5">
    <source>
        <dbReference type="Proteomes" id="UP001497525"/>
    </source>
</evidence>
<dbReference type="PANTHER" id="PTHR12517">
    <property type="entry name" value="VACUOLAR PROTEIN SORTING-ASSOCIATED PROTEIN 13B"/>
    <property type="match status" value="1"/>
</dbReference>
<evidence type="ECO:0000256" key="1">
    <source>
        <dbReference type="ARBA" id="ARBA00022448"/>
    </source>
</evidence>
<feature type="region of interest" description="Disordered" evidence="2">
    <location>
        <begin position="1757"/>
        <end position="1777"/>
    </location>
</feature>
<feature type="compositionally biased region" description="Polar residues" evidence="2">
    <location>
        <begin position="539"/>
        <end position="552"/>
    </location>
</feature>
<feature type="compositionally biased region" description="Low complexity" evidence="2">
    <location>
        <begin position="873"/>
        <end position="888"/>
    </location>
</feature>
<gene>
    <name evidence="4" type="ORF">CDAUBV1_LOCUS10353</name>
</gene>
<feature type="region of interest" description="Disordered" evidence="2">
    <location>
        <begin position="604"/>
        <end position="627"/>
    </location>
</feature>
<dbReference type="Pfam" id="PF12624">
    <property type="entry name" value="VPS13_N"/>
    <property type="match status" value="1"/>
</dbReference>
<feature type="compositionally biased region" description="Basic and acidic residues" evidence="2">
    <location>
        <begin position="1423"/>
        <end position="1436"/>
    </location>
</feature>
<dbReference type="InterPro" id="IPR039782">
    <property type="entry name" value="VPS13B"/>
</dbReference>
<keyword evidence="1" id="KW-0813">Transport</keyword>
<feature type="compositionally biased region" description="Basic and acidic residues" evidence="2">
    <location>
        <begin position="311"/>
        <end position="328"/>
    </location>
</feature>
<feature type="compositionally biased region" description="Polar residues" evidence="2">
    <location>
        <begin position="613"/>
        <end position="625"/>
    </location>
</feature>
<feature type="region of interest" description="Disordered" evidence="2">
    <location>
        <begin position="4697"/>
        <end position="4724"/>
    </location>
</feature>
<feature type="region of interest" description="Disordered" evidence="2">
    <location>
        <begin position="2697"/>
        <end position="2719"/>
    </location>
</feature>
<feature type="domain" description="Chorein N-terminal" evidence="3">
    <location>
        <begin position="7"/>
        <end position="220"/>
    </location>
</feature>
<evidence type="ECO:0000259" key="3">
    <source>
        <dbReference type="Pfam" id="PF12624"/>
    </source>
</evidence>
<dbReference type="EMBL" id="CAXLJL010000301">
    <property type="protein sequence ID" value="CAL5136289.1"/>
    <property type="molecule type" value="Genomic_DNA"/>
</dbReference>
<evidence type="ECO:0000313" key="4">
    <source>
        <dbReference type="EMBL" id="CAL5136289.1"/>
    </source>
</evidence>
<dbReference type="Proteomes" id="UP001497525">
    <property type="component" value="Unassembled WGS sequence"/>
</dbReference>
<feature type="region of interest" description="Disordered" evidence="2">
    <location>
        <begin position="1847"/>
        <end position="1869"/>
    </location>
</feature>
<feature type="compositionally biased region" description="Low complexity" evidence="2">
    <location>
        <begin position="2745"/>
        <end position="2763"/>
    </location>
</feature>
<feature type="region of interest" description="Disordered" evidence="2">
    <location>
        <begin position="537"/>
        <end position="560"/>
    </location>
</feature>
<sequence length="4746" mass="523377">MQRYFKLETYLGKWIMSYLNEYVKLRDDQVAMSMWEGDVILHHLELRCESLNHLIPLPVAVRSGQVHELRIHVPWTKLNSENITVSLNTVECILVLNQPSPSVQTEIPVIARSSTPVDSSQISSEKTRDLSTPAPPSYLESYINRLLANIRFVVHNLNAKFIQDDIVLSLSSDLLDFYPTTQDWKPTFHVNDLDSSYIVRRKLQVADLTLCLDHAGPDGYVEAYEDPLTYRLSCSCLIELVYPFEFKGSFSPLAAVTTISLHLKSLDTRVSPSQIHALLRLLDVCVAVHTGTVNWSSVGSTLTNIGSFQGTERESQSTTSRETRDHSSLDTGHTNDIQEQSWASWMWSFVPTILPPTTDASDSDDENSPVDLITNPREAAIELVHLVYEDAKAVISDTTEDFNSERISTNSFNTIDGGAPGLFAQLDSGFELVSRQQPQEQASSSQARRRRRRIRRIRREIGLSPLFVIGVFVDRFTLGITDLAFQITIHGPHFSSVQFGIRSLHLSPVGDICPCGYEEAKPFRKTNSSPLVLEVLPSGSASPNPSVSNLSTRESENGNRKAEANMIRSPFLNLGEENSSHVPGEGTTRDLFFAVLHTTGNKVTGDDAADGNLSETTNNQDQSSVLPPLSPSAYFSRFSEQSISNRHGAVWFDFVGSIYTDDPNLDLNKLPRLRDAQTEGVFESVYLRLLSNKAEFHLSPTSMHRLESVIRAIKNYPTYPSCRNSSTSAYSQHSVPSESHLALYRKHIPTRVTHLKLSSLTTFCFVEHWNDQMESVDFLHLQTGPIQLYSSASIYDREIAAVFSRWPFSSEIISKAYDYMSDTAAWQQAFGAPLAPGTLDKLLAAAFVRTRLTCNDVSFRLCLRSSHSAADDSLPGAPSSPPCSGFSSSKDLSSPPMFQVNRVILNSWNLNFPDYWRSHSQFPLLGESEIRLEVKPSVEFNLSLAGLSVGLCLLSMTAFQLQEFLDCIICSVPNTLPSLDSFKPGVHYASFCSQLDRRLVYSSPEDILRISLPGTIRGRLMSNAVLFILQLSVESGLSVRLWSPTRNEYLPVLERSRRSSDSGTGECETEALSLDLIAPLFGLSCQIPLDINSVRAPPFCHVVVGQLDALLSPKLFNWLASVMPTRLVPATQQFGSAHERAFGEGFYAPASSLSSFAPSVGRQSLTSHTTEQDIWNNVRRFLTGKGRLLQKIGVQASSLPANMLCLLTSPFRLSIVTQTNLPDSVVFLSNNSNPAPGASLPLRNANIVQLIVPRLSLCNKAGVTQSSFSQVLIPPFEPRGIVWGSWSVDQAFKQLPFLSPPSTSSSAAAHSVMVPWLLYLDNVRLMVGAHCVFATTFIATVAASLQARAVDSPAPETLVWCIHSVLSCDDPSVHSLPPAIGPSFEDVKEIVCAAHMMLTGFREVASKWGTIFISATTRRFDQSEIKHKKTPSDHIRPSRPYQWKSDPPHFPIPSPAFISKHDFGQASNNFNISSIAISVPSTWSSVPTYQRANLIPNLGLTLKTTAPAVAFRFQCGIRHLFTNFSVLFKDADPPGASINLSVNDISATLDLEEDFQQFEFKVGSYLISLWNAHIGTIPLLSPLESSLKPVHEPDPCLGRTPSSSKSPTFLRAHGMNATSTRSDFADSEPADSPLIFVNTSGPCRSDHLSSHVCQSSLRSDTVQAGTCMLNFLYRRSSFNTDTVADSSYSSFATKDSASSRKTSASYSKDCSSRTSSLLRLVVQPFDFTLLPELVEQFSHAFGSNLCLVQNDEALSASASQPASTSPPSPACEAETDKSTKETTSLFTLATNLQVTVKPFRVFMPLLEPLSLFKENLNQRDPNSLVLSCEGVRLGPLIDNKIQRPIAEPSSGQEMTDPHPTDSHSKSSDVRSEIAYNEGGIDNADPQYFVRANCLSLCLVCFQNTLFSDILARPARTPVHDTMLGAERQNPAQDWNQGARRSSWCCIPVTVKTWPLIQCFDLTVSFAPPLRGARDSSGLNTLGCALEVAIPGDLIVLADLTLLNSMLQFVKTPNYSTTPGDLAIKSGKPQSANMPNLFDQFFFSNDQSNDQPSEQNTPTRLLVTLRHIRLVSWSEPTEDSGSFGQLVVDLSHPHLIVNHHFDDDAKIADRIEVAVHDAQAGRFFVDLRLLPPSRLASYNNKDECRSFVKYTPVPREQSSVPITLILPSFLSDSSSKPKITRMHSPLNDCLLVSTGPSDPDPRTGIFKELFLVRLVRPMHSSVKFDVGPEIHTPRLQSQLSIQPDKQPLANRSISCQNRFKASLNVSRALHCVITPSIIRALDQLVGAFKSPDQTVDLATGSVNSANSSLALVHWLANRISVFSVSLYPIEVCFGISQAELNPRVTSLNQGAVCLRTETVDLEMVSIQLPDRSGNRVKWQLSVEGISLTCGTETLDFNRPSAGNILVETVSDANKFVHLLWPHAGFLFPGSVCLTLCPHHLASPVYIVGNVELSFRINAGLDVDLPLHGPVLNSLFHLISLYSDQLSQLSKKDTSNHTPGPVCDQCAGLPPLLYKDDLREESLLTVPSLSSANDTSGEPHQQRNATDLSPLLSPIHPCWPWVRKPDELNQLPLYTHPWPRYGQTVFCDNLKSLYYLSMNSNPIPMVNQSETADSFWVGVTWAYPHARLPVRIRVLPVPLEIIESYSTMHNPEGLELHCQLQYWDGLAPPRGRFVTYANFSLLDNLVVDLILVAKHQFTEPPSGHPSPLSRSPVFPHSQNDLDTDTEHVAHDWYDLQQKLDEFIMQQSPDTRPSSPRSTVPRTSNTSFEKVSSEIWRILVDLRARTSNNTNAVLSVQDMTNNSALPEPVALVHISPLTLAGSIQLDTIEDQSRAPLQPLIGRFYSPTVRITLLQQAHQSSSLIGGYPSGLELVRAEFSDVQGTYQASKLNYAPRLVQETQICAQLGRLHLQIADPNWAKVQPVLALSGFHARLNLPTEKSSAHLKLQLAKIHCLCAVDRLFALRCCAHMFIHFCTDLLKFLPNGQPEETCSGDSMTSNHTLPLDMVPLGWQVINHSDKVICVEQLGTGECLPPPKSSSVCPRVRTQPSGLFKFTINPGETKIWRPLFLPNLAPSKKSITNRIKLRVGVESSGRSSIWAEPVELAWPPCCPIGSNSNATGDNTKPFAFTLRWPKRKLDMNTSAESERPNLVFVCRTTGPTGFPGKLILHSDLVLRNLLPVRLACMIQPVSIVDNTASPEPERSDSSQTSYPKNQRVITLSTDLKEQYVCTHLPHRTNSSDIHTMSIKILSEDVRLMHANEQWWSDPFTFSTGVQGVSVQSQIVSQRSMVSVACTKYPNDTDSIRRLYAIITVDFKRFHPLAPTIVLITISPIFKVISLIPRSFDLQVKPIRRYVAQEKSPSSGKLSSSSNGPWIESVPSAGSSVSRLLFQSLKPDEWNLPQSVVTPFHLAQSPDLLLTATLPDGGSFLLEPVHLSPDGILTKLSSTFTSSPKDSMCTGLLTSKSQSADSYPYPIVYTYGSQLPACMLDSHDYPVWEDSLCYTLELVLRPELVLYNCCGTDLVIRLLPLEDQKVKYIPVTYALPNETSFLPPQTRSPIQFGFSSGGTIHWSSSALLISSPGSATTITSSLSSSSTIASETPVPIEMLNEEHKLHDLRITVGGTLICLLIRLLAENNPLRGEKSSPNYALSVESRVQLVHRAACPITIKPVLVPMWKDDGDGPTDVKSISAAALDGDIQIPAASTDHPAFVPIPRWSVCHPSLKIKNVRLTCCMLFSRPNSNSRESISWSKVVPLLELEPLSVGSPRLSDEIVDMVDHVCLPSTAPDLEVGQILVSGASNASCGRIYIRTDNIPPGGTRSLILSLTNHTVYNMAVDMYESPASSRVRHVQKCLENLFTDSLPTLPAHGGKLMCVSRQSLSRLSPMIAPDDRDCSVCPYDLKHLILCLYGHVTSDHMISTANGLEISLQSLWPERTPRTFLLPLVVNRELHRREQTPIVCLLTLEKPFGLSLTIFQDRNSIPHNLSELNLVHSRPDISVSVNFSEFSFSFLSSVSFHQLDRVTKHRYGTLSSSVCRMPPFDEFARFTLLGLSLVSSFAHRKADLFPSPLTQIDLQLSLHRAQLDNWAEEWEGTYDFPVVFSTGGSTMCHARLWITTECSDLVVPAFALFLDPPPTELRLEDTFFYDLHSLLTEYLFTVLSKSPSGTTHEQCVATCCNTHSQCMSDPIPFQTVYVERLQIGKVLTCVSLRAMLRFYLSCNEAPLELGAFDSHDLGTRCDIHGLTIRFVSLFNGLTVHYFTQAVFRAGWLVGSMDMLGNLTGLLYSFAEGVNDLVHLRPSRNQTRSPRQSEAILADEEVKALSLIVSDHPNERYMLIGIPDSATAENLTPPNSGLLRRFAGGINSLARNTSGGLVRSLTGIAVSVARNLDNLSLDPYHQQMMRHQQAPRGFTEGVQIGLSDFGLCLLGALAGVADHPLQAVFKALDSGPVGDGSIGLTTTLPQPPTAQTHFAWNALTGLGRGLIGFVVKPVAGAAELIAQTGIGLLRGTDLSSRSSELKRLNEAYTSSANDLLNRYLSLDSIFLRSWALETFASLSGCYGSLHLKDIRPASGEPSWLTVGILSQTAEQPGVSVVWLTTGAGSTIVGSVFNLLSDDSPPVLSTFLLPHSKDQADRLPVCDTNFNPATFVHIYSSIASEHEPKVPWYHSLEILEESFQSLLALRRISLEYDNSEGNLIRKETGLRSVCSGSGATTPEVESPTPNLLDQPPTGHGSMSRWQRVREYLMSTRSTPSITV</sequence>
<evidence type="ECO:0000256" key="2">
    <source>
        <dbReference type="SAM" id="MobiDB-lite"/>
    </source>
</evidence>
<dbReference type="PANTHER" id="PTHR12517:SF0">
    <property type="entry name" value="INTERMEMBRANE LIPID TRANSFER PROTEIN VPS13B"/>
    <property type="match status" value="1"/>
</dbReference>
<feature type="region of interest" description="Disordered" evidence="2">
    <location>
        <begin position="2744"/>
        <end position="2763"/>
    </location>
</feature>
<protein>
    <recommendedName>
        <fullName evidence="3">Chorein N-terminal domain-containing protein</fullName>
    </recommendedName>
</protein>
<dbReference type="InterPro" id="IPR026854">
    <property type="entry name" value="VPS13_N"/>
</dbReference>
<feature type="region of interest" description="Disordered" evidence="2">
    <location>
        <begin position="1423"/>
        <end position="1442"/>
    </location>
</feature>
<accession>A0AAV2TJE5</accession>
<comment type="caution">
    <text evidence="4">The sequence shown here is derived from an EMBL/GenBank/DDBJ whole genome shotgun (WGS) entry which is preliminary data.</text>
</comment>
<proteinExistence type="predicted"/>
<feature type="compositionally biased region" description="Basic and acidic residues" evidence="2">
    <location>
        <begin position="1855"/>
        <end position="1869"/>
    </location>
</feature>
<reference evidence="4" key="1">
    <citation type="submission" date="2024-06" db="EMBL/GenBank/DDBJ databases">
        <authorList>
            <person name="Liu X."/>
            <person name="Lenzi L."/>
            <person name="Haldenby T S."/>
            <person name="Uol C."/>
        </authorList>
    </citation>
    <scope>NUCLEOTIDE SEQUENCE</scope>
</reference>
<name>A0AAV2TJE5_CALDB</name>